<dbReference type="InterPro" id="IPR050358">
    <property type="entry name" value="RSE1/DDB1/CFT1"/>
</dbReference>
<dbReference type="InterPro" id="IPR015943">
    <property type="entry name" value="WD40/YVTN_repeat-like_dom_sf"/>
</dbReference>
<dbReference type="Pfam" id="PF10433">
    <property type="entry name" value="Beta-prop_RSE1_1st"/>
    <property type="match status" value="1"/>
</dbReference>
<comment type="caution">
    <text evidence="6">The sequence shown here is derived from an EMBL/GenBank/DDBJ whole genome shotgun (WGS) entry which is preliminary data.</text>
</comment>
<evidence type="ECO:0000259" key="5">
    <source>
        <dbReference type="Pfam" id="PF23726"/>
    </source>
</evidence>
<feature type="domain" description="RSE1/DDB1/CPSF1 second beta-propeller" evidence="5">
    <location>
        <begin position="457"/>
        <end position="790"/>
    </location>
</feature>
<evidence type="ECO:0000256" key="2">
    <source>
        <dbReference type="ARBA" id="ARBA00023242"/>
    </source>
</evidence>
<organism evidence="6 7">
    <name type="scientific">Coemansia asiatica</name>
    <dbReference type="NCBI Taxonomy" id="1052880"/>
    <lineage>
        <taxon>Eukaryota</taxon>
        <taxon>Fungi</taxon>
        <taxon>Fungi incertae sedis</taxon>
        <taxon>Zoopagomycota</taxon>
        <taxon>Kickxellomycotina</taxon>
        <taxon>Kickxellomycetes</taxon>
        <taxon>Kickxellales</taxon>
        <taxon>Kickxellaceae</taxon>
        <taxon>Coemansia</taxon>
    </lineage>
</organism>
<dbReference type="GO" id="GO:0003676">
    <property type="term" value="F:nucleic acid binding"/>
    <property type="evidence" value="ECO:0007669"/>
    <property type="project" value="InterPro"/>
</dbReference>
<dbReference type="Gene3D" id="2.130.10.10">
    <property type="entry name" value="YVTN repeat-like/Quinoprotein amine dehydrogenase"/>
    <property type="match status" value="3"/>
</dbReference>
<dbReference type="InterPro" id="IPR058543">
    <property type="entry name" value="Beta-prop_RSE1/DDB1/CPSF1_2nd"/>
</dbReference>
<dbReference type="EMBL" id="JANBOH010000054">
    <property type="protein sequence ID" value="KAJ1646634.1"/>
    <property type="molecule type" value="Genomic_DNA"/>
</dbReference>
<sequence>MQYQYVVSAHKSSSVVAAVSGSFVSSTEQNLIVARGNRLQVFRQHQDTLELLGEHSVNGQLHHVEFFQPLDRSTGLLLIVSSKQQFAVVSWDVTQRVMVTESTGGFNERTGRSGTRTLVAVDWQSRVFAISAYQGIVHVFPMGKTTTDELLFAVQQEEHGGILVPEYLKSSGSMVMGRGKRGKSREHTARSSDIHGVSALYVDELKMVDMCFCRDAQSPQIAVLYEDADMARRIRVYEVARVRGELQMVPQRSYVVGSSGSRLVAMAGGAVLVLGHSHLSICEMDGSSRSMALGSTDVCDVCWVDERQRERLLLADSSGSLTLVAFGKGANSEPSVSRLGSIPVASAISYIADGCVFIGSHCGDSLLVRLLTQPVLLDPTEQISGVLSRPGGVRENSSYVQPLQSFANLAPIVDLCVVGQGPGQGQKVAGSVVACSGLRNTPALRVVRNGVAIASIAGLEAHGILRVWALTTAETPSISSSGGMDVDSSFPGRRVLVVASMAARTVVLGWTESDGSDDAVEMAELEPCGWITDEPTLAAAAVSDGFAVQATASALLLLDSSGNRVYQWAPEKKPGAISAAAVYGHQVAVAVGSTVFYVEVHGSQLKCVSTCDLPSDVACIDVHAWDVGRPSTHIAVGLWGSDAVGLLSVPDLMPALDLALPGDGGLPRSILQCTLGATRYLLVGLGDGRLHHFALQPSDANRECLSVGEHKCVTLGTHPLSLTPFVNHGSLSVFAASDYSAVLFAAGDGDSRRPARLMYANVDATDIACVAPISGSMAFPDALCIVSLGRLWIGRPDPVQNLHVRTHALPAWAEPNRVAFNQSVYALATIHTIDQDSPALPWGPKALGTNAQDPMQNGKPDEFGRVSILDAQTMDVLASLLLDPFESPLSLCAATLECATGSLRSVFVLGTSVVLPGEDDARKGRVLLLHWDENAKRLSIVGSFATAGSVYAVVGFRGMVLAAVANRLLLLGWQKRRVPPLGSASQVSEHVFVAPDPDHELVAFCSQQTQIASLSLSVAGELIVVGDILASVSLYRYEALPTTFSQGSDSKDEPAVRHRLVPLARDASGVWTTAVSAVPAPLPQNHSLLLPPIIEEEAGGDGGSSAGNRQGIPSYSQAFPGPTCERYLVADAYHNIIRLVCTQSEQQAADGANIQEHRLAVEGRWHLGDQINVIRTGSLVMDIPDPEFPDYFRPLLLFGTLNGAVGVIASVENGKLGRILDRLQINMAHLLPTPGLWSYDRWRAYTSDKRDCESFGFLDGDLIEGFLDLSPETQQLVFSGGGALLLPEKKNQIERLRKMDYWSSFSRVEGEADCRCLAQFSVSDIALRENVSLDFVKRLVESLTRLH</sequence>
<proteinExistence type="predicted"/>
<evidence type="ECO:0000259" key="4">
    <source>
        <dbReference type="Pfam" id="PF10433"/>
    </source>
</evidence>
<dbReference type="PANTHER" id="PTHR10644">
    <property type="entry name" value="DNA REPAIR/RNA PROCESSING CPSF FAMILY"/>
    <property type="match status" value="1"/>
</dbReference>
<dbReference type="InterPro" id="IPR018846">
    <property type="entry name" value="Beta-prop_RSE1/DDB1/CPSF1_1st"/>
</dbReference>
<dbReference type="InterPro" id="IPR004871">
    <property type="entry name" value="RSE1/DDB1/CPSF1_C"/>
</dbReference>
<dbReference type="Pfam" id="PF03178">
    <property type="entry name" value="CPSF_A"/>
    <property type="match status" value="2"/>
</dbReference>
<feature type="domain" description="RSE1/DDB1/CPSF1 C-terminal" evidence="3">
    <location>
        <begin position="1126"/>
        <end position="1268"/>
    </location>
</feature>
<dbReference type="Proteomes" id="UP001145021">
    <property type="component" value="Unassembled WGS sequence"/>
</dbReference>
<evidence type="ECO:0008006" key="8">
    <source>
        <dbReference type="Google" id="ProtNLM"/>
    </source>
</evidence>
<dbReference type="Gene3D" id="1.10.150.910">
    <property type="match status" value="1"/>
</dbReference>
<comment type="subcellular location">
    <subcellularLocation>
        <location evidence="1">Nucleus</location>
    </subcellularLocation>
</comment>
<evidence type="ECO:0000313" key="6">
    <source>
        <dbReference type="EMBL" id="KAJ1646634.1"/>
    </source>
</evidence>
<feature type="domain" description="RSE1/DDB1/CPSF1 first beta-propeller" evidence="4">
    <location>
        <begin position="14"/>
        <end position="403"/>
    </location>
</feature>
<dbReference type="GO" id="GO:0005634">
    <property type="term" value="C:nucleus"/>
    <property type="evidence" value="ECO:0007669"/>
    <property type="project" value="UniProtKB-SubCell"/>
</dbReference>
<evidence type="ECO:0000259" key="3">
    <source>
        <dbReference type="Pfam" id="PF03178"/>
    </source>
</evidence>
<keyword evidence="2" id="KW-0539">Nucleus</keyword>
<keyword evidence="7" id="KW-1185">Reference proteome</keyword>
<accession>A0A9W7XP28</accession>
<protein>
    <recommendedName>
        <fullName evidence="8">DNA damage-binding protein 1</fullName>
    </recommendedName>
</protein>
<reference evidence="6" key="1">
    <citation type="submission" date="2022-07" db="EMBL/GenBank/DDBJ databases">
        <title>Phylogenomic reconstructions and comparative analyses of Kickxellomycotina fungi.</title>
        <authorList>
            <person name="Reynolds N.K."/>
            <person name="Stajich J.E."/>
            <person name="Barry K."/>
            <person name="Grigoriev I.V."/>
            <person name="Crous P."/>
            <person name="Smith M.E."/>
        </authorList>
    </citation>
    <scope>NUCLEOTIDE SEQUENCE</scope>
    <source>
        <strain evidence="6">NBRC 105413</strain>
    </source>
</reference>
<feature type="domain" description="RSE1/DDB1/CPSF1 C-terminal" evidence="3">
    <location>
        <begin position="866"/>
        <end position="1075"/>
    </location>
</feature>
<evidence type="ECO:0000313" key="7">
    <source>
        <dbReference type="Proteomes" id="UP001145021"/>
    </source>
</evidence>
<evidence type="ECO:0000256" key="1">
    <source>
        <dbReference type="ARBA" id="ARBA00004123"/>
    </source>
</evidence>
<dbReference type="Pfam" id="PF23726">
    <property type="entry name" value="Beta-prop_RSE1_2nd"/>
    <property type="match status" value="1"/>
</dbReference>
<gene>
    <name evidence="6" type="ORF">LPJ64_001915</name>
</gene>
<name>A0A9W7XP28_9FUNG</name>